<reference evidence="3 4" key="1">
    <citation type="submission" date="2022-11" db="EMBL/GenBank/DDBJ databases">
        <title>Mycobacterium sp. nov.</title>
        <authorList>
            <person name="Papic B."/>
            <person name="Spicic S."/>
            <person name="Duvnjak S."/>
        </authorList>
    </citation>
    <scope>NUCLEOTIDE SEQUENCE [LARGE SCALE GENOMIC DNA]</scope>
    <source>
        <strain evidence="3 4">CVI_P4</strain>
    </source>
</reference>
<accession>A0ABT3SJA0</accession>
<feature type="compositionally biased region" description="Polar residues" evidence="1">
    <location>
        <begin position="337"/>
        <end position="346"/>
    </location>
</feature>
<dbReference type="InterPro" id="IPR029058">
    <property type="entry name" value="AB_hydrolase_fold"/>
</dbReference>
<feature type="compositionally biased region" description="Basic residues" evidence="1">
    <location>
        <begin position="353"/>
        <end position="363"/>
    </location>
</feature>
<dbReference type="EMBL" id="JAPJDO010000021">
    <property type="protein sequence ID" value="MCX2939204.1"/>
    <property type="molecule type" value="Genomic_DNA"/>
</dbReference>
<gene>
    <name evidence="3" type="ORF">ORI27_21125</name>
</gene>
<dbReference type="RefSeq" id="WP_265998942.1">
    <property type="nucleotide sequence ID" value="NZ_JAPJDN010000021.1"/>
</dbReference>
<evidence type="ECO:0000313" key="4">
    <source>
        <dbReference type="Proteomes" id="UP001300745"/>
    </source>
</evidence>
<dbReference type="Proteomes" id="UP001300745">
    <property type="component" value="Unassembled WGS sequence"/>
</dbReference>
<evidence type="ECO:0000256" key="1">
    <source>
        <dbReference type="SAM" id="MobiDB-lite"/>
    </source>
</evidence>
<dbReference type="Gene3D" id="3.40.50.1820">
    <property type="entry name" value="alpha/beta hydrolase"/>
    <property type="match status" value="1"/>
</dbReference>
<comment type="caution">
    <text evidence="3">The sequence shown here is derived from an EMBL/GenBank/DDBJ whole genome shotgun (WGS) entry which is preliminary data.</text>
</comment>
<proteinExistence type="predicted"/>
<feature type="domain" description="PE-PPE" evidence="2">
    <location>
        <begin position="48"/>
        <end position="268"/>
    </location>
</feature>
<organism evidence="3 4">
    <name type="scientific">Mycobacterium pinniadriaticum</name>
    <dbReference type="NCBI Taxonomy" id="2994102"/>
    <lineage>
        <taxon>Bacteria</taxon>
        <taxon>Bacillati</taxon>
        <taxon>Actinomycetota</taxon>
        <taxon>Actinomycetes</taxon>
        <taxon>Mycobacteriales</taxon>
        <taxon>Mycobacteriaceae</taxon>
        <taxon>Mycobacterium</taxon>
    </lineage>
</organism>
<protein>
    <submittedName>
        <fullName evidence="3">PE-PPE domain-containing protein</fullName>
    </submittedName>
</protein>
<dbReference type="SUPFAM" id="SSF53474">
    <property type="entry name" value="alpha/beta-Hydrolases"/>
    <property type="match status" value="1"/>
</dbReference>
<evidence type="ECO:0000313" key="3">
    <source>
        <dbReference type="EMBL" id="MCX2939204.1"/>
    </source>
</evidence>
<dbReference type="Pfam" id="PF08237">
    <property type="entry name" value="PE-PPE"/>
    <property type="match status" value="1"/>
</dbReference>
<name>A0ABT3SJA0_9MYCO</name>
<feature type="region of interest" description="Disordered" evidence="1">
    <location>
        <begin position="308"/>
        <end position="363"/>
    </location>
</feature>
<sequence length="363" mass="39020">MLPYRLMATEALIMTGSGMPVVEPEWMDLVVRHFINPALGEQVAAGPLTTPEQFWPFSGRDDETIDTSIERGVTILLAALESGRDSNTDLVVFGYSQSAVICSIVMQSLAEAQATGEPVGSVSFVLIGNPTRPNGGLTARFPGLYLADLDWTFAGPMQTDAAYPTADIARQYDPMSDFPLYPQNVLADLNALMGLTVHDYSLVTLDPDDPRYDPNTVVEHNAATNTTYYLIPTEELPILAPLRAMGIAPRLVDVTEPVLRVLIETGYDRTIPSGEPTAARLYEDGDIDTEKLKQDLAAAVEVGIETLKSPASPGSARTASRAGTGSHRPARHGSAPSARNTGTVSKSRPAARSTHRAHSARTM</sequence>
<evidence type="ECO:0000259" key="2">
    <source>
        <dbReference type="Pfam" id="PF08237"/>
    </source>
</evidence>
<keyword evidence="4" id="KW-1185">Reference proteome</keyword>
<dbReference type="InterPro" id="IPR013228">
    <property type="entry name" value="PE-PPE_C"/>
</dbReference>